<organism evidence="1 2">
    <name type="scientific">Amniculicola lignicola CBS 123094</name>
    <dbReference type="NCBI Taxonomy" id="1392246"/>
    <lineage>
        <taxon>Eukaryota</taxon>
        <taxon>Fungi</taxon>
        <taxon>Dikarya</taxon>
        <taxon>Ascomycota</taxon>
        <taxon>Pezizomycotina</taxon>
        <taxon>Dothideomycetes</taxon>
        <taxon>Pleosporomycetidae</taxon>
        <taxon>Pleosporales</taxon>
        <taxon>Amniculicolaceae</taxon>
        <taxon>Amniculicola</taxon>
    </lineage>
</organism>
<reference evidence="1" key="1">
    <citation type="journal article" date="2020" name="Stud. Mycol.">
        <title>101 Dothideomycetes genomes: a test case for predicting lifestyles and emergence of pathogens.</title>
        <authorList>
            <person name="Haridas S."/>
            <person name="Albert R."/>
            <person name="Binder M."/>
            <person name="Bloem J."/>
            <person name="Labutti K."/>
            <person name="Salamov A."/>
            <person name="Andreopoulos B."/>
            <person name="Baker S."/>
            <person name="Barry K."/>
            <person name="Bills G."/>
            <person name="Bluhm B."/>
            <person name="Cannon C."/>
            <person name="Castanera R."/>
            <person name="Culley D."/>
            <person name="Daum C."/>
            <person name="Ezra D."/>
            <person name="Gonzalez J."/>
            <person name="Henrissat B."/>
            <person name="Kuo A."/>
            <person name="Liang C."/>
            <person name="Lipzen A."/>
            <person name="Lutzoni F."/>
            <person name="Magnuson J."/>
            <person name="Mondo S."/>
            <person name="Nolan M."/>
            <person name="Ohm R."/>
            <person name="Pangilinan J."/>
            <person name="Park H.-J."/>
            <person name="Ramirez L."/>
            <person name="Alfaro M."/>
            <person name="Sun H."/>
            <person name="Tritt A."/>
            <person name="Yoshinaga Y."/>
            <person name="Zwiers L.-H."/>
            <person name="Turgeon B."/>
            <person name="Goodwin S."/>
            <person name="Spatafora J."/>
            <person name="Crous P."/>
            <person name="Grigoriev I."/>
        </authorList>
    </citation>
    <scope>NUCLEOTIDE SEQUENCE</scope>
    <source>
        <strain evidence="1">CBS 123094</strain>
    </source>
</reference>
<feature type="non-terminal residue" evidence="1">
    <location>
        <position position="1"/>
    </location>
</feature>
<proteinExistence type="predicted"/>
<dbReference type="OrthoDB" id="5426797at2759"/>
<gene>
    <name evidence="1" type="ORF">P154DRAFT_448433</name>
</gene>
<evidence type="ECO:0000313" key="1">
    <source>
        <dbReference type="EMBL" id="KAF1994104.1"/>
    </source>
</evidence>
<dbReference type="Proteomes" id="UP000799779">
    <property type="component" value="Unassembled WGS sequence"/>
</dbReference>
<protein>
    <submittedName>
        <fullName evidence="1">Uncharacterized protein</fullName>
    </submittedName>
</protein>
<keyword evidence="2" id="KW-1185">Reference proteome</keyword>
<name>A0A6A5VYM1_9PLEO</name>
<dbReference type="EMBL" id="ML977671">
    <property type="protein sequence ID" value="KAF1994104.1"/>
    <property type="molecule type" value="Genomic_DNA"/>
</dbReference>
<evidence type="ECO:0000313" key="2">
    <source>
        <dbReference type="Proteomes" id="UP000799779"/>
    </source>
</evidence>
<sequence>GVLIKSISNKGSNKVLYFKDIALIKVYSLKDPKQSTIIVNINLVYIRNKEKDRKLYIT</sequence>
<accession>A0A6A5VYM1</accession>
<dbReference type="AlphaFoldDB" id="A0A6A5VYM1"/>